<sequence>MVETVKSGLSSWWLALAAALLASVIFATLFGQSSYDINGFRLGLSAAPAYRGETELAIPPFGEISARTHGIPLKLKVALERIYPSQLSKVANDVDNGGELVEKLEADGKNAFKRFVLRLIAIAALGGALGAALTPRRRLLKAGVGALTGALLIGSLLLATYRTFDVEAFKQPRYSGALTAAPWAIDAIAKQLGDIAAFREEIKSIAKNINLFYSKVDAWQPLRDDTIKVLHVSDFHNNPAAVDLTRRVAIDFKADFIIDTGDITDWGTPIETKLIEGIATLPVPYYFVPGNHDSPETIEYLKSIKNVTVLQGAPVEIEGINVLGVPDPASYVYEVRVPGEDSMMAMERRINETIDTITVEPQVLAVHNAALAGRFFGKVPVVLSGHVHKAQLKEKAGYVMNNAGTTGAAGIRTFENRKDVPYTLNLLHFERATKRLVAVDSLTVMGAAREFRLERSLIEWPHDGSRNYITRGELIEERK</sequence>
<dbReference type="SUPFAM" id="SSF56300">
    <property type="entry name" value="Metallo-dependent phosphatases"/>
    <property type="match status" value="1"/>
</dbReference>
<dbReference type="GO" id="GO:0016020">
    <property type="term" value="C:membrane"/>
    <property type="evidence" value="ECO:0007669"/>
    <property type="project" value="GOC"/>
</dbReference>
<dbReference type="AlphaFoldDB" id="A0A1F2UNZ5"/>
<dbReference type="GO" id="GO:0046872">
    <property type="term" value="F:metal ion binding"/>
    <property type="evidence" value="ECO:0007669"/>
    <property type="project" value="UniProtKB-KW"/>
</dbReference>
<dbReference type="InterPro" id="IPR004843">
    <property type="entry name" value="Calcineurin-like_PHP"/>
</dbReference>
<dbReference type="Gene3D" id="3.60.21.10">
    <property type="match status" value="1"/>
</dbReference>
<organism evidence="5 6">
    <name type="scientific">Candidatus Aquicultor primus</name>
    <dbReference type="NCBI Taxonomy" id="1797195"/>
    <lineage>
        <taxon>Bacteria</taxon>
        <taxon>Bacillati</taxon>
        <taxon>Actinomycetota</taxon>
        <taxon>Candidatus Aquicultoria</taxon>
        <taxon>Candidatus Aquicultorales</taxon>
        <taxon>Candidatus Aquicultoraceae</taxon>
        <taxon>Candidatus Aquicultor</taxon>
    </lineage>
</organism>
<dbReference type="Pfam" id="PF00149">
    <property type="entry name" value="Metallophos"/>
    <property type="match status" value="1"/>
</dbReference>
<dbReference type="GO" id="GO:0008758">
    <property type="term" value="F:UDP-2,3-diacylglucosamine hydrolase activity"/>
    <property type="evidence" value="ECO:0007669"/>
    <property type="project" value="TreeGrafter"/>
</dbReference>
<feature type="domain" description="Calcineurin-like phosphoesterase" evidence="4">
    <location>
        <begin position="227"/>
        <end position="389"/>
    </location>
</feature>
<keyword evidence="1" id="KW-0479">Metal-binding</keyword>
<keyword evidence="3" id="KW-0472">Membrane</keyword>
<dbReference type="InterPro" id="IPR029052">
    <property type="entry name" value="Metallo-depent_PP-like"/>
</dbReference>
<name>A0A1F2UNZ5_9ACTN</name>
<protein>
    <recommendedName>
        <fullName evidence="4">Calcineurin-like phosphoesterase domain-containing protein</fullName>
    </recommendedName>
</protein>
<feature type="transmembrane region" description="Helical" evidence="3">
    <location>
        <begin position="12"/>
        <end position="31"/>
    </location>
</feature>
<keyword evidence="3" id="KW-0812">Transmembrane</keyword>
<feature type="transmembrane region" description="Helical" evidence="3">
    <location>
        <begin position="139"/>
        <end position="161"/>
    </location>
</feature>
<comment type="caution">
    <text evidence="5">The sequence shown here is derived from an EMBL/GenBank/DDBJ whole genome shotgun (WGS) entry which is preliminary data.</text>
</comment>
<keyword evidence="2" id="KW-0378">Hydrolase</keyword>
<gene>
    <name evidence="5" type="ORF">A2074_01485</name>
</gene>
<evidence type="ECO:0000256" key="3">
    <source>
        <dbReference type="SAM" id="Phobius"/>
    </source>
</evidence>
<dbReference type="EMBL" id="MELI01000035">
    <property type="protein sequence ID" value="OFW34699.1"/>
    <property type="molecule type" value="Genomic_DNA"/>
</dbReference>
<dbReference type="Proteomes" id="UP000178086">
    <property type="component" value="Unassembled WGS sequence"/>
</dbReference>
<reference evidence="5 6" key="1">
    <citation type="journal article" date="2016" name="Nat. Commun.">
        <title>Thousands of microbial genomes shed light on interconnected biogeochemical processes in an aquifer system.</title>
        <authorList>
            <person name="Anantharaman K."/>
            <person name="Brown C.T."/>
            <person name="Hug L.A."/>
            <person name="Sharon I."/>
            <person name="Castelle C.J."/>
            <person name="Probst A.J."/>
            <person name="Thomas B.C."/>
            <person name="Singh A."/>
            <person name="Wilkins M.J."/>
            <person name="Karaoz U."/>
            <person name="Brodie E.L."/>
            <person name="Williams K.H."/>
            <person name="Hubbard S.S."/>
            <person name="Banfield J.F."/>
        </authorList>
    </citation>
    <scope>NUCLEOTIDE SEQUENCE [LARGE SCALE GENOMIC DNA]</scope>
</reference>
<evidence type="ECO:0000313" key="6">
    <source>
        <dbReference type="Proteomes" id="UP000178086"/>
    </source>
</evidence>
<keyword evidence="3" id="KW-1133">Transmembrane helix</keyword>
<evidence type="ECO:0000256" key="1">
    <source>
        <dbReference type="ARBA" id="ARBA00022723"/>
    </source>
</evidence>
<dbReference type="PANTHER" id="PTHR31302">
    <property type="entry name" value="TRANSMEMBRANE PROTEIN WITH METALLOPHOSPHOESTERASE DOMAIN-RELATED"/>
    <property type="match status" value="1"/>
</dbReference>
<evidence type="ECO:0000259" key="4">
    <source>
        <dbReference type="Pfam" id="PF00149"/>
    </source>
</evidence>
<dbReference type="GO" id="GO:0009245">
    <property type="term" value="P:lipid A biosynthetic process"/>
    <property type="evidence" value="ECO:0007669"/>
    <property type="project" value="TreeGrafter"/>
</dbReference>
<feature type="transmembrane region" description="Helical" evidence="3">
    <location>
        <begin position="115"/>
        <end position="133"/>
    </location>
</feature>
<evidence type="ECO:0000256" key="2">
    <source>
        <dbReference type="ARBA" id="ARBA00022801"/>
    </source>
</evidence>
<proteinExistence type="predicted"/>
<dbReference type="PANTHER" id="PTHR31302:SF31">
    <property type="entry name" value="PHOSPHODIESTERASE YAEI"/>
    <property type="match status" value="1"/>
</dbReference>
<evidence type="ECO:0000313" key="5">
    <source>
        <dbReference type="EMBL" id="OFW34699.1"/>
    </source>
</evidence>
<accession>A0A1F2UNZ5</accession>
<dbReference type="InterPro" id="IPR051158">
    <property type="entry name" value="Metallophosphoesterase_sf"/>
</dbReference>